<dbReference type="InterPro" id="IPR001138">
    <property type="entry name" value="Zn2Cys6_DnaBD"/>
</dbReference>
<dbReference type="SMART" id="SM00066">
    <property type="entry name" value="GAL4"/>
    <property type="match status" value="1"/>
</dbReference>
<sequence>MGSRSRYSHSGCTNCKRSSIKCDERSPSCLNCSRKGISCTYTQMIHFYQPELTKQNRVEKTKGRKIKKPQKSAGPPPTAPKTTTPKSHSAASSSLNAIEASIFKLREHLNDRNAKTVLKEDILRCKETSEPCSEQDLLKVPDYVKYWKPYDRERYQELVEKIDARGNVNMEGHFHEDDAEAQELLWYTLSESKCAYNYLLVKDDNENCVANWFLYFGKRYSIVPFTVNAVIGNLLDVKCSDDRWFCLVQRNMTVTLSNLSNRVGECDSFSEMSCYLICVMFLCSERSAARSDAWRTHLRGAFAILTKCEGLYVQKGLDKSDLTDTETRYAVEMYLWTKNWFISAETMACLSAPNGGSVDCINRLVKCLNFNDCKENNDFIIGGFNLMKGYSQLLTPVFVELITFMFKFSSSEGISLSGCEGILHNLPRNDERDSMGKSLIQKVTEIQSEQFNLLNVKDYKLRACMKACNRCFCFALKIFIYSVLLGSPIYGTQIQHCVQGIEEELASIHIFKIFGLGIHWPLFIGALCAPPGEQRKTFLDAFKTIIENGTYVARNTVERVERFWNIIDRGDFIDEKDYDCIML</sequence>
<evidence type="ECO:0000256" key="1">
    <source>
        <dbReference type="ARBA" id="ARBA00004123"/>
    </source>
</evidence>
<feature type="region of interest" description="Disordered" evidence="3">
    <location>
        <begin position="1"/>
        <end position="27"/>
    </location>
</feature>
<dbReference type="PANTHER" id="PTHR37534:SF49">
    <property type="entry name" value="LYSINE BIOSYNTHESIS REGULATORY PROTEIN LYS14"/>
    <property type="match status" value="1"/>
</dbReference>
<protein>
    <recommendedName>
        <fullName evidence="4">Zn(2)-C6 fungal-type domain-containing protein</fullName>
    </recommendedName>
</protein>
<evidence type="ECO:0000259" key="4">
    <source>
        <dbReference type="PROSITE" id="PS50048"/>
    </source>
</evidence>
<dbReference type="GO" id="GO:0005634">
    <property type="term" value="C:nucleus"/>
    <property type="evidence" value="ECO:0007669"/>
    <property type="project" value="UniProtKB-SubCell"/>
</dbReference>
<accession>A0A9P0QSS7</accession>
<dbReference type="Gene3D" id="4.10.240.10">
    <property type="entry name" value="Zn(2)-C6 fungal-type DNA-binding domain"/>
    <property type="match status" value="1"/>
</dbReference>
<evidence type="ECO:0000313" key="5">
    <source>
        <dbReference type="EMBL" id="CAH2354925.1"/>
    </source>
</evidence>
<keyword evidence="2" id="KW-0539">Nucleus</keyword>
<dbReference type="Proteomes" id="UP000837801">
    <property type="component" value="Unassembled WGS sequence"/>
</dbReference>
<evidence type="ECO:0000256" key="2">
    <source>
        <dbReference type="ARBA" id="ARBA00023242"/>
    </source>
</evidence>
<dbReference type="GO" id="GO:0008270">
    <property type="term" value="F:zinc ion binding"/>
    <property type="evidence" value="ECO:0007669"/>
    <property type="project" value="InterPro"/>
</dbReference>
<dbReference type="PANTHER" id="PTHR37534">
    <property type="entry name" value="TRANSCRIPTIONAL ACTIVATOR PROTEIN UGA3"/>
    <property type="match status" value="1"/>
</dbReference>
<dbReference type="OrthoDB" id="3994232at2759"/>
<dbReference type="GO" id="GO:0000981">
    <property type="term" value="F:DNA-binding transcription factor activity, RNA polymerase II-specific"/>
    <property type="evidence" value="ECO:0007669"/>
    <property type="project" value="InterPro"/>
</dbReference>
<dbReference type="SUPFAM" id="SSF57701">
    <property type="entry name" value="Zn2/Cys6 DNA-binding domain"/>
    <property type="match status" value="1"/>
</dbReference>
<comment type="subcellular location">
    <subcellularLocation>
        <location evidence="1">Nucleus</location>
    </subcellularLocation>
</comment>
<feature type="region of interest" description="Disordered" evidence="3">
    <location>
        <begin position="54"/>
        <end position="91"/>
    </location>
</feature>
<keyword evidence="6" id="KW-1185">Reference proteome</keyword>
<dbReference type="InterPro" id="IPR021858">
    <property type="entry name" value="Fun_TF"/>
</dbReference>
<dbReference type="AlphaFoldDB" id="A0A9P0QSS7"/>
<dbReference type="PROSITE" id="PS50048">
    <property type="entry name" value="ZN2_CY6_FUNGAL_2"/>
    <property type="match status" value="1"/>
</dbReference>
<dbReference type="Pfam" id="PF11951">
    <property type="entry name" value="Fungal_trans_2"/>
    <property type="match status" value="1"/>
</dbReference>
<comment type="caution">
    <text evidence="5">The sequence shown here is derived from an EMBL/GenBank/DDBJ whole genome shotgun (WGS) entry which is preliminary data.</text>
</comment>
<dbReference type="InterPro" id="IPR036864">
    <property type="entry name" value="Zn2-C6_fun-type_DNA-bd_sf"/>
</dbReference>
<reference evidence="5" key="1">
    <citation type="submission" date="2022-03" db="EMBL/GenBank/DDBJ databases">
        <authorList>
            <person name="Legras J.-L."/>
            <person name="Devillers H."/>
            <person name="Grondin C."/>
        </authorList>
    </citation>
    <scope>NUCLEOTIDE SEQUENCE</scope>
    <source>
        <strain evidence="5">CLIB 1423</strain>
    </source>
</reference>
<feature type="compositionally biased region" description="Polar residues" evidence="3">
    <location>
        <begin position="8"/>
        <end position="17"/>
    </location>
</feature>
<name>A0A9P0QSS7_9ASCO</name>
<organism evidence="5 6">
    <name type="scientific">[Candida] railenensis</name>
    <dbReference type="NCBI Taxonomy" id="45579"/>
    <lineage>
        <taxon>Eukaryota</taxon>
        <taxon>Fungi</taxon>
        <taxon>Dikarya</taxon>
        <taxon>Ascomycota</taxon>
        <taxon>Saccharomycotina</taxon>
        <taxon>Pichiomycetes</taxon>
        <taxon>Debaryomycetaceae</taxon>
        <taxon>Kurtzmaniella</taxon>
    </lineage>
</organism>
<dbReference type="Pfam" id="PF00172">
    <property type="entry name" value="Zn_clus"/>
    <property type="match status" value="1"/>
</dbReference>
<evidence type="ECO:0000313" key="6">
    <source>
        <dbReference type="Proteomes" id="UP000837801"/>
    </source>
</evidence>
<gene>
    <name evidence="5" type="ORF">CLIB1423_19S02762</name>
</gene>
<proteinExistence type="predicted"/>
<dbReference type="CDD" id="cd00067">
    <property type="entry name" value="GAL4"/>
    <property type="match status" value="1"/>
</dbReference>
<dbReference type="GO" id="GO:0000976">
    <property type="term" value="F:transcription cis-regulatory region binding"/>
    <property type="evidence" value="ECO:0007669"/>
    <property type="project" value="TreeGrafter"/>
</dbReference>
<evidence type="ECO:0000256" key="3">
    <source>
        <dbReference type="SAM" id="MobiDB-lite"/>
    </source>
</evidence>
<feature type="domain" description="Zn(2)-C6 fungal-type" evidence="4">
    <location>
        <begin position="11"/>
        <end position="41"/>
    </location>
</feature>
<dbReference type="GO" id="GO:0045944">
    <property type="term" value="P:positive regulation of transcription by RNA polymerase II"/>
    <property type="evidence" value="ECO:0007669"/>
    <property type="project" value="TreeGrafter"/>
</dbReference>
<dbReference type="EMBL" id="CAKXYY010000019">
    <property type="protein sequence ID" value="CAH2354925.1"/>
    <property type="molecule type" value="Genomic_DNA"/>
</dbReference>